<gene>
    <name evidence="1" type="ORF">PsorP6_007399</name>
</gene>
<protein>
    <submittedName>
        <fullName evidence="1">Uncharacterized protein</fullName>
    </submittedName>
</protein>
<dbReference type="EMBL" id="CM047582">
    <property type="protein sequence ID" value="KAI9914477.1"/>
    <property type="molecule type" value="Genomic_DNA"/>
</dbReference>
<proteinExistence type="predicted"/>
<keyword evidence="2" id="KW-1185">Reference proteome</keyword>
<evidence type="ECO:0000313" key="2">
    <source>
        <dbReference type="Proteomes" id="UP001163321"/>
    </source>
</evidence>
<dbReference type="Proteomes" id="UP001163321">
    <property type="component" value="Chromosome 3"/>
</dbReference>
<reference evidence="1 2" key="1">
    <citation type="journal article" date="2022" name="bioRxiv">
        <title>The genome of the oomycete Peronosclerospora sorghi, a cosmopolitan pathogen of maize and sorghum, is inflated with dispersed pseudogenes.</title>
        <authorList>
            <person name="Fletcher K."/>
            <person name="Martin F."/>
            <person name="Isakeit T."/>
            <person name="Cavanaugh K."/>
            <person name="Magill C."/>
            <person name="Michelmore R."/>
        </authorList>
    </citation>
    <scope>NUCLEOTIDE SEQUENCE [LARGE SCALE GENOMIC DNA]</scope>
    <source>
        <strain evidence="1">P6</strain>
    </source>
</reference>
<name>A0ACC0W7D8_9STRA</name>
<comment type="caution">
    <text evidence="1">The sequence shown here is derived from an EMBL/GenBank/DDBJ whole genome shotgun (WGS) entry which is preliminary data.</text>
</comment>
<evidence type="ECO:0000313" key="1">
    <source>
        <dbReference type="EMBL" id="KAI9914477.1"/>
    </source>
</evidence>
<accession>A0ACC0W7D8</accession>
<sequence length="252" mass="28597">MKICTFAQPTPSGKFFSYVNYKISYFALRKIHQQLVFARQPSIDADDNCEGSYSRIWGLACKHAIREMLVAQRPLHLSDVHSQWHIHRASPSLPTASQACKDQLPDLLDQVAISFPALTDHQQATVVKELANLTQQVPGVLKEPPSVRVKGRRRKKEDSTRREPSGFEYIDPQITKKKRRKVTCSACKQVGHRPDSQKCSMAERVKKEKGNLDTAGKKEKEAEPHEAECTESHLPEKVQQELDSLGRRNNCL</sequence>
<organism evidence="1 2">
    <name type="scientific">Peronosclerospora sorghi</name>
    <dbReference type="NCBI Taxonomy" id="230839"/>
    <lineage>
        <taxon>Eukaryota</taxon>
        <taxon>Sar</taxon>
        <taxon>Stramenopiles</taxon>
        <taxon>Oomycota</taxon>
        <taxon>Peronosporomycetes</taxon>
        <taxon>Peronosporales</taxon>
        <taxon>Peronosporaceae</taxon>
        <taxon>Peronosclerospora</taxon>
    </lineage>
</organism>